<name>A0A9W6BZB3_9CHLO</name>
<dbReference type="FunFam" id="3.40.190.10:FF:000031">
    <property type="entry name" value="Arogenate dehydratase"/>
    <property type="match status" value="1"/>
</dbReference>
<evidence type="ECO:0000256" key="2">
    <source>
        <dbReference type="ARBA" id="ARBA00004929"/>
    </source>
</evidence>
<dbReference type="PROSITE" id="PS51171">
    <property type="entry name" value="PREPHENATE_DEHYDR_3"/>
    <property type="match status" value="1"/>
</dbReference>
<dbReference type="GO" id="GO:0009507">
    <property type="term" value="C:chloroplast"/>
    <property type="evidence" value="ECO:0007669"/>
    <property type="project" value="TreeGrafter"/>
</dbReference>
<dbReference type="GO" id="GO:0004664">
    <property type="term" value="F:prephenate dehydratase activity"/>
    <property type="evidence" value="ECO:0007669"/>
    <property type="project" value="UniProtKB-EC"/>
</dbReference>
<dbReference type="CDD" id="cd04905">
    <property type="entry name" value="ACT_CM-PDT"/>
    <property type="match status" value="1"/>
</dbReference>
<evidence type="ECO:0000259" key="10">
    <source>
        <dbReference type="PROSITE" id="PS51671"/>
    </source>
</evidence>
<dbReference type="InterPro" id="IPR002912">
    <property type="entry name" value="ACT_dom"/>
</dbReference>
<evidence type="ECO:0000256" key="6">
    <source>
        <dbReference type="ARBA" id="ARBA00023239"/>
    </source>
</evidence>
<keyword evidence="12" id="KW-1185">Reference proteome</keyword>
<dbReference type="InterPro" id="IPR018528">
    <property type="entry name" value="Preph_deHydtase_CS"/>
</dbReference>
<evidence type="ECO:0000313" key="12">
    <source>
        <dbReference type="Proteomes" id="UP001165080"/>
    </source>
</evidence>
<comment type="pathway">
    <text evidence="2">Amino-acid biosynthesis; L-phenylalanine biosynthesis; L-phenylalanine from L-arogenate: step 1/1.</text>
</comment>
<feature type="domain" description="Prephenate dehydratase" evidence="9">
    <location>
        <begin position="116"/>
        <end position="291"/>
    </location>
</feature>
<evidence type="ECO:0000256" key="4">
    <source>
        <dbReference type="ARBA" id="ARBA00023141"/>
    </source>
</evidence>
<dbReference type="FunFam" id="3.30.70.260:FF:000012">
    <property type="entry name" value="Prephenate dehydratase"/>
    <property type="match status" value="1"/>
</dbReference>
<evidence type="ECO:0000313" key="11">
    <source>
        <dbReference type="EMBL" id="GLC61331.1"/>
    </source>
</evidence>
<dbReference type="InterPro" id="IPR001086">
    <property type="entry name" value="Preph_deHydtase"/>
</dbReference>
<evidence type="ECO:0000256" key="3">
    <source>
        <dbReference type="ARBA" id="ARBA00022605"/>
    </source>
</evidence>
<organism evidence="11 12">
    <name type="scientific">Pleodorina starrii</name>
    <dbReference type="NCBI Taxonomy" id="330485"/>
    <lineage>
        <taxon>Eukaryota</taxon>
        <taxon>Viridiplantae</taxon>
        <taxon>Chlorophyta</taxon>
        <taxon>core chlorophytes</taxon>
        <taxon>Chlorophyceae</taxon>
        <taxon>CS clade</taxon>
        <taxon>Chlamydomonadales</taxon>
        <taxon>Volvocaceae</taxon>
        <taxon>Pleodorina</taxon>
    </lineage>
</organism>
<feature type="domain" description="ACT" evidence="10">
    <location>
        <begin position="307"/>
        <end position="400"/>
    </location>
</feature>
<dbReference type="PROSITE" id="PS00857">
    <property type="entry name" value="PREPHENATE_DEHYDR_1"/>
    <property type="match status" value="1"/>
</dbReference>
<dbReference type="GO" id="GO:0009094">
    <property type="term" value="P:L-phenylalanine biosynthetic process"/>
    <property type="evidence" value="ECO:0007669"/>
    <property type="project" value="UniProtKB-KW"/>
</dbReference>
<reference evidence="11 12" key="1">
    <citation type="journal article" date="2023" name="Commun. Biol.">
        <title>Reorganization of the ancestral sex-determining regions during the evolution of trioecy in Pleodorina starrii.</title>
        <authorList>
            <person name="Takahashi K."/>
            <person name="Suzuki S."/>
            <person name="Kawai-Toyooka H."/>
            <person name="Yamamoto K."/>
            <person name="Hamaji T."/>
            <person name="Ootsuki R."/>
            <person name="Yamaguchi H."/>
            <person name="Kawachi M."/>
            <person name="Higashiyama T."/>
            <person name="Nozaki H."/>
        </authorList>
    </citation>
    <scope>NUCLEOTIDE SEQUENCE [LARGE SCALE GENOMIC DNA]</scope>
    <source>
        <strain evidence="11 12">NIES-4479</strain>
    </source>
</reference>
<dbReference type="PANTHER" id="PTHR21022:SF19">
    <property type="entry name" value="PREPHENATE DEHYDRATASE-RELATED"/>
    <property type="match status" value="1"/>
</dbReference>
<dbReference type="SUPFAM" id="SSF55021">
    <property type="entry name" value="ACT-like"/>
    <property type="match status" value="1"/>
</dbReference>
<keyword evidence="4" id="KW-0057">Aromatic amino acid biosynthesis</keyword>
<comment type="catalytic activity">
    <reaction evidence="7">
        <text>prephenate + H(+) = 3-phenylpyruvate + CO2 + H2O</text>
        <dbReference type="Rhea" id="RHEA:21648"/>
        <dbReference type="ChEBI" id="CHEBI:15377"/>
        <dbReference type="ChEBI" id="CHEBI:15378"/>
        <dbReference type="ChEBI" id="CHEBI:16526"/>
        <dbReference type="ChEBI" id="CHEBI:18005"/>
        <dbReference type="ChEBI" id="CHEBI:29934"/>
        <dbReference type="EC" id="4.2.1.51"/>
    </reaction>
</comment>
<feature type="region of interest" description="Disordered" evidence="8">
    <location>
        <begin position="38"/>
        <end position="69"/>
    </location>
</feature>
<keyword evidence="5" id="KW-0584">Phenylalanine biosynthesis</keyword>
<dbReference type="CDD" id="cd13631">
    <property type="entry name" value="PBP2_Ct-PDT_like"/>
    <property type="match status" value="1"/>
</dbReference>
<dbReference type="Pfam" id="PF00800">
    <property type="entry name" value="PDT"/>
    <property type="match status" value="1"/>
</dbReference>
<comment type="caution">
    <text evidence="11">The sequence shown here is derived from an EMBL/GenBank/DDBJ whole genome shotgun (WGS) entry which is preliminary data.</text>
</comment>
<dbReference type="InterPro" id="IPR045865">
    <property type="entry name" value="ACT-like_dom_sf"/>
</dbReference>
<protein>
    <recommendedName>
        <fullName evidence="13">Arogenate dehydratase</fullName>
    </recommendedName>
</protein>
<sequence>MQRTYGLQKPTGARPLRAGRNVCNRICLASRVAEVSANQPSSSGRTAAMEAPAAATRSVDASTSSSPMFGRPPAGVTDHRLVASLGSGAVLTSSLIAKAANLSIEELSNPSYVAAKVAYQGVPGAYSEVAARKSCPDFEPLPCDQFEVAFQALSQWMSERAVLPIENSLGGSIHAVYDLLIRYRLHIIGETSLAINHCLVALPGSRKDDLKRVMSHPQALAQCDAYLRRMAVVKEAVDDTAGAAQIVARQGLQGVGAICSRRAAELYGLDVLEEGIQDVKDNVTRFIVLSRDPLVTNENDTRNYKTSIVFSLQPGPGQLFKALSVFALRDIDLAKVESRPMRSNPIVQIPSQDGSSVTRQNFNYLFYVDFVGSLMEVRCQNALRHLQETAPFLRVLGSYPMDTELGSMSNDDPAMMQNMSRYN</sequence>
<dbReference type="Gene3D" id="3.30.70.260">
    <property type="match status" value="1"/>
</dbReference>
<dbReference type="GO" id="GO:0047769">
    <property type="term" value="F:arogenate dehydratase activity"/>
    <property type="evidence" value="ECO:0007669"/>
    <property type="project" value="TreeGrafter"/>
</dbReference>
<evidence type="ECO:0000256" key="5">
    <source>
        <dbReference type="ARBA" id="ARBA00023222"/>
    </source>
</evidence>
<proteinExistence type="predicted"/>
<gene>
    <name evidence="11" type="primary">PLEST008313</name>
    <name evidence="11" type="ORF">PLESTB_001744400</name>
</gene>
<dbReference type="Gene3D" id="3.40.190.10">
    <property type="entry name" value="Periplasmic binding protein-like II"/>
    <property type="match status" value="2"/>
</dbReference>
<feature type="region of interest" description="Disordered" evidence="8">
    <location>
        <begin position="404"/>
        <end position="423"/>
    </location>
</feature>
<evidence type="ECO:0000256" key="1">
    <source>
        <dbReference type="ARBA" id="ARBA00004741"/>
    </source>
</evidence>
<comment type="pathway">
    <text evidence="1">Amino-acid biosynthesis; L-phenylalanine biosynthesis; phenylpyruvate from prephenate: step 1/1.</text>
</comment>
<dbReference type="Proteomes" id="UP001165080">
    <property type="component" value="Unassembled WGS sequence"/>
</dbReference>
<dbReference type="PANTHER" id="PTHR21022">
    <property type="entry name" value="PREPHENATE DEHYDRATASE P PROTEIN"/>
    <property type="match status" value="1"/>
</dbReference>
<dbReference type="AlphaFoldDB" id="A0A9W6BZB3"/>
<evidence type="ECO:0000256" key="8">
    <source>
        <dbReference type="SAM" id="MobiDB-lite"/>
    </source>
</evidence>
<evidence type="ECO:0000259" key="9">
    <source>
        <dbReference type="PROSITE" id="PS51171"/>
    </source>
</evidence>
<evidence type="ECO:0008006" key="13">
    <source>
        <dbReference type="Google" id="ProtNLM"/>
    </source>
</evidence>
<keyword evidence="6" id="KW-0456">Lyase</keyword>
<dbReference type="OrthoDB" id="2414662at2759"/>
<dbReference type="PROSITE" id="PS51671">
    <property type="entry name" value="ACT"/>
    <property type="match status" value="1"/>
</dbReference>
<keyword evidence="3" id="KW-0028">Amino-acid biosynthesis</keyword>
<evidence type="ECO:0000256" key="7">
    <source>
        <dbReference type="ARBA" id="ARBA00047848"/>
    </source>
</evidence>
<dbReference type="EMBL" id="BRXU01000045">
    <property type="protein sequence ID" value="GLC61331.1"/>
    <property type="molecule type" value="Genomic_DNA"/>
</dbReference>
<accession>A0A9W6BZB3</accession>
<dbReference type="SUPFAM" id="SSF53850">
    <property type="entry name" value="Periplasmic binding protein-like II"/>
    <property type="match status" value="1"/>
</dbReference>